<feature type="signal peptide" evidence="1">
    <location>
        <begin position="1"/>
        <end position="23"/>
    </location>
</feature>
<dbReference type="RefSeq" id="WP_120711836.1">
    <property type="nucleotide sequence ID" value="NZ_RBCJ01000002.1"/>
</dbReference>
<organism evidence="2 3">
    <name type="scientific">Ulvibacterium marinum</name>
    <dbReference type="NCBI Taxonomy" id="2419782"/>
    <lineage>
        <taxon>Bacteria</taxon>
        <taxon>Pseudomonadati</taxon>
        <taxon>Bacteroidota</taxon>
        <taxon>Flavobacteriia</taxon>
        <taxon>Flavobacteriales</taxon>
        <taxon>Flavobacteriaceae</taxon>
        <taxon>Ulvibacterium</taxon>
    </lineage>
</organism>
<comment type="caution">
    <text evidence="2">The sequence shown here is derived from an EMBL/GenBank/DDBJ whole genome shotgun (WGS) entry which is preliminary data.</text>
</comment>
<accession>A0A3B0C6A9</accession>
<dbReference type="AlphaFoldDB" id="A0A3B0C6A9"/>
<sequence>MRTLKTTLIIVLALLAVPCISQEDSKSQAFWVHEDVVKPSMISEYETVCKELTDAMKTHNIQEMNSIVANLSDNRYLWVGPIENMAQLDKPLFATLAEKMGADKMGGLFDRMDKCYDIEQNYIIHLDKELSYMPGGITQTPEGQDYRKFHYFHYTPGNRAIVKKKVEDIKNLFTNKGSKLDYRVYRSGFGTRGEFYMVAIAAKDAADYANKISANNELMGEEWLKTYTDFTSTLEKYEAFEGNMRPDMAYAPGE</sequence>
<proteinExistence type="predicted"/>
<feature type="chain" id="PRO_5017314734" evidence="1">
    <location>
        <begin position="24"/>
        <end position="254"/>
    </location>
</feature>
<evidence type="ECO:0000313" key="3">
    <source>
        <dbReference type="Proteomes" id="UP000276603"/>
    </source>
</evidence>
<name>A0A3B0C6A9_9FLAO</name>
<evidence type="ECO:0000313" key="2">
    <source>
        <dbReference type="EMBL" id="RKN81683.1"/>
    </source>
</evidence>
<reference evidence="2 3" key="1">
    <citation type="submission" date="2018-10" db="EMBL/GenBank/DDBJ databases">
        <title>Ulvibacterium marinum gen. nov., sp. nov., a novel marine bacterium of the family Flavobacteriaceae, isolated from a culture of the green alga Ulva prolifera.</title>
        <authorList>
            <person name="Zhang Z."/>
        </authorList>
    </citation>
    <scope>NUCLEOTIDE SEQUENCE [LARGE SCALE GENOMIC DNA]</scope>
    <source>
        <strain evidence="2 3">CCMM003</strain>
    </source>
</reference>
<gene>
    <name evidence="2" type="ORF">D7Z94_12330</name>
</gene>
<evidence type="ECO:0000256" key="1">
    <source>
        <dbReference type="SAM" id="SignalP"/>
    </source>
</evidence>
<keyword evidence="3" id="KW-1185">Reference proteome</keyword>
<dbReference type="OrthoDB" id="1426903at2"/>
<dbReference type="Proteomes" id="UP000276603">
    <property type="component" value="Unassembled WGS sequence"/>
</dbReference>
<dbReference type="EMBL" id="RBCJ01000002">
    <property type="protein sequence ID" value="RKN81683.1"/>
    <property type="molecule type" value="Genomic_DNA"/>
</dbReference>
<protein>
    <submittedName>
        <fullName evidence="2">Uncharacterized protein</fullName>
    </submittedName>
</protein>
<keyword evidence="1" id="KW-0732">Signal</keyword>